<dbReference type="PROSITE" id="PS50045">
    <property type="entry name" value="SIGMA54_INTERACT_4"/>
    <property type="match status" value="1"/>
</dbReference>
<accession>A0A6J4H8N4</accession>
<dbReference type="SUPFAM" id="SSF52540">
    <property type="entry name" value="P-loop containing nucleoside triphosphate hydrolases"/>
    <property type="match status" value="1"/>
</dbReference>
<evidence type="ECO:0000259" key="6">
    <source>
        <dbReference type="PROSITE" id="PS50045"/>
    </source>
</evidence>
<dbReference type="SUPFAM" id="SSF46689">
    <property type="entry name" value="Homeodomain-like"/>
    <property type="match status" value="1"/>
</dbReference>
<keyword evidence="5" id="KW-0804">Transcription</keyword>
<dbReference type="InterPro" id="IPR002078">
    <property type="entry name" value="Sigma_54_int"/>
</dbReference>
<dbReference type="EMBL" id="CADCTE010000020">
    <property type="protein sequence ID" value="CAA9216465.1"/>
    <property type="molecule type" value="Genomic_DNA"/>
</dbReference>
<dbReference type="Pfam" id="PF01590">
    <property type="entry name" value="GAF"/>
    <property type="match status" value="1"/>
</dbReference>
<protein>
    <recommendedName>
        <fullName evidence="6">Sigma-54 factor interaction domain-containing protein</fullName>
    </recommendedName>
</protein>
<reference evidence="7" key="1">
    <citation type="submission" date="2020-02" db="EMBL/GenBank/DDBJ databases">
        <authorList>
            <person name="Meier V. D."/>
        </authorList>
    </citation>
    <scope>NUCLEOTIDE SEQUENCE</scope>
    <source>
        <strain evidence="7">AVDCRST_MAG83</strain>
    </source>
</reference>
<dbReference type="Gene3D" id="1.10.10.60">
    <property type="entry name" value="Homeodomain-like"/>
    <property type="match status" value="1"/>
</dbReference>
<sequence>MPTGGTVGIPEEYIVPMHSDAKVQEVKNTIAPPDRTVRLLNPDLVKSWQRSQAAIGAPGNIRDVPQVPEDVLDLHLLDMFQAPLTRVSDELIGTGLGLLLADAQGRILQRWSHDHDALAYLDRLGTVRGAVLSEDAVGTNGVGTVIATGKCVQVSGTEHFADFYSNAVCTGAPVHHPLTGKLLAVVTISSGIFERSGLLKPLIRSVTSQLEQQVLDVEQPAARRMLASFLERTSSHAGPVVAFGPQGLVMQSQEAGRLTVADLDLIQASSEPRRSGSFALELSTGTATVKVTALDDGAGTVVAIERERRSAPTNSSPPRPSLIGRAPDWLAAVHQVARHRGSRRPLIIAGEPGTGKASLALGLPFRPGTAHSQSLVTDAAERHLLGSRKWLGKVAERLGSSTPVTVRGIETLDGQSLDGLKSVLENTAGRGPVLLTLSAASPEEAEVLGGRLGLPVVWVPPLRDRIADLPSLWRVFTERTAPGARLDLRPETLEVLKGYRWPGNLKELRGTIEHLSITGKRGAVLPGDLPPVMQGARALSMIERVELEAIRKALQEADGNRSKAAEILGLSRATVYRKMKAYRLTA</sequence>
<dbReference type="GO" id="GO:0006355">
    <property type="term" value="P:regulation of DNA-templated transcription"/>
    <property type="evidence" value="ECO:0007669"/>
    <property type="project" value="InterPro"/>
</dbReference>
<dbReference type="InterPro" id="IPR009057">
    <property type="entry name" value="Homeodomain-like_sf"/>
</dbReference>
<evidence type="ECO:0000256" key="5">
    <source>
        <dbReference type="ARBA" id="ARBA00023163"/>
    </source>
</evidence>
<dbReference type="InterPro" id="IPR002197">
    <property type="entry name" value="HTH_Fis"/>
</dbReference>
<evidence type="ECO:0000256" key="4">
    <source>
        <dbReference type="ARBA" id="ARBA00023125"/>
    </source>
</evidence>
<evidence type="ECO:0000256" key="3">
    <source>
        <dbReference type="ARBA" id="ARBA00023015"/>
    </source>
</evidence>
<proteinExistence type="predicted"/>
<dbReference type="PANTHER" id="PTHR32071">
    <property type="entry name" value="TRANSCRIPTIONAL REGULATORY PROTEIN"/>
    <property type="match status" value="1"/>
</dbReference>
<feature type="domain" description="Sigma-54 factor interaction" evidence="6">
    <location>
        <begin position="451"/>
        <end position="517"/>
    </location>
</feature>
<organism evidence="7">
    <name type="scientific">uncultured Arthrobacter sp</name>
    <dbReference type="NCBI Taxonomy" id="114050"/>
    <lineage>
        <taxon>Bacteria</taxon>
        <taxon>Bacillati</taxon>
        <taxon>Actinomycetota</taxon>
        <taxon>Actinomycetes</taxon>
        <taxon>Micrococcales</taxon>
        <taxon>Micrococcaceae</taxon>
        <taxon>Arthrobacter</taxon>
        <taxon>environmental samples</taxon>
    </lineage>
</organism>
<dbReference type="InterPro" id="IPR003018">
    <property type="entry name" value="GAF"/>
</dbReference>
<keyword evidence="4" id="KW-0238">DNA-binding</keyword>
<keyword evidence="2" id="KW-0067">ATP-binding</keyword>
<name>A0A6J4H8N4_9MICC</name>
<keyword evidence="3" id="KW-0805">Transcription regulation</keyword>
<dbReference type="Gene3D" id="1.10.8.60">
    <property type="match status" value="1"/>
</dbReference>
<evidence type="ECO:0000256" key="2">
    <source>
        <dbReference type="ARBA" id="ARBA00022840"/>
    </source>
</evidence>
<evidence type="ECO:0000256" key="1">
    <source>
        <dbReference type="ARBA" id="ARBA00022741"/>
    </source>
</evidence>
<gene>
    <name evidence="7" type="ORF">AVDCRST_MAG83-239</name>
</gene>
<dbReference type="Pfam" id="PF25601">
    <property type="entry name" value="AAA_lid_14"/>
    <property type="match status" value="1"/>
</dbReference>
<dbReference type="PRINTS" id="PR01590">
    <property type="entry name" value="HTHFIS"/>
</dbReference>
<dbReference type="InterPro" id="IPR027417">
    <property type="entry name" value="P-loop_NTPase"/>
</dbReference>
<dbReference type="GO" id="GO:0005524">
    <property type="term" value="F:ATP binding"/>
    <property type="evidence" value="ECO:0007669"/>
    <property type="project" value="UniProtKB-KW"/>
</dbReference>
<dbReference type="Gene3D" id="3.30.450.40">
    <property type="match status" value="1"/>
</dbReference>
<dbReference type="AlphaFoldDB" id="A0A6J4H8N4"/>
<dbReference type="InterPro" id="IPR058031">
    <property type="entry name" value="AAA_lid_NorR"/>
</dbReference>
<dbReference type="InterPro" id="IPR029016">
    <property type="entry name" value="GAF-like_dom_sf"/>
</dbReference>
<dbReference type="GO" id="GO:0043565">
    <property type="term" value="F:sequence-specific DNA binding"/>
    <property type="evidence" value="ECO:0007669"/>
    <property type="project" value="InterPro"/>
</dbReference>
<dbReference type="Pfam" id="PF02954">
    <property type="entry name" value="HTH_8"/>
    <property type="match status" value="1"/>
</dbReference>
<evidence type="ECO:0000313" key="7">
    <source>
        <dbReference type="EMBL" id="CAA9216465.1"/>
    </source>
</evidence>
<keyword evidence="1" id="KW-0547">Nucleotide-binding</keyword>